<dbReference type="InterPro" id="IPR036832">
    <property type="entry name" value="PPK_N_dom_sf"/>
</dbReference>
<dbReference type="GO" id="GO:0046872">
    <property type="term" value="F:metal ion binding"/>
    <property type="evidence" value="ECO:0007669"/>
    <property type="project" value="UniProtKB-KW"/>
</dbReference>
<dbReference type="SUPFAM" id="SSF56024">
    <property type="entry name" value="Phospholipase D/nuclease"/>
    <property type="match status" value="2"/>
</dbReference>
<comment type="similarity">
    <text evidence="6 7">Belongs to the polyphosphate kinase 1 (PPK1) family.</text>
</comment>
<dbReference type="RefSeq" id="WP_130603816.1">
    <property type="nucleotide sequence ID" value="NZ_CP034759.1"/>
</dbReference>
<dbReference type="GO" id="GO:0009358">
    <property type="term" value="C:polyphosphate kinase complex"/>
    <property type="evidence" value="ECO:0007669"/>
    <property type="project" value="InterPro"/>
</dbReference>
<evidence type="ECO:0000256" key="7">
    <source>
        <dbReference type="RuleBase" id="RU003800"/>
    </source>
</evidence>
<comment type="function">
    <text evidence="6 7">Catalyzes the reversible transfer of the terminal phosphate of ATP to form a long-chain polyphosphate (polyP).</text>
</comment>
<dbReference type="Gene3D" id="3.30.870.10">
    <property type="entry name" value="Endonuclease Chain A"/>
    <property type="match status" value="2"/>
</dbReference>
<feature type="binding site" evidence="6">
    <location>
        <position position="586"/>
    </location>
    <ligand>
        <name>ATP</name>
        <dbReference type="ChEBI" id="CHEBI:30616"/>
    </ligand>
</feature>
<dbReference type="InterPro" id="IPR003414">
    <property type="entry name" value="PP_kinase"/>
</dbReference>
<evidence type="ECO:0000259" key="8">
    <source>
        <dbReference type="Pfam" id="PF02503"/>
    </source>
</evidence>
<dbReference type="SUPFAM" id="SSF143724">
    <property type="entry name" value="PHP14-like"/>
    <property type="match status" value="1"/>
</dbReference>
<dbReference type="GO" id="GO:0008976">
    <property type="term" value="F:polyphosphate kinase activity"/>
    <property type="evidence" value="ECO:0007669"/>
    <property type="project" value="UniProtKB-UniRule"/>
</dbReference>
<dbReference type="CDD" id="cd09167">
    <property type="entry name" value="PLDc_EcPPK1_C2_like"/>
    <property type="match status" value="1"/>
</dbReference>
<dbReference type="KEGG" id="lsd:EMK97_16135"/>
<dbReference type="SUPFAM" id="SSF140356">
    <property type="entry name" value="PPK N-terminal domain-like"/>
    <property type="match status" value="1"/>
</dbReference>
<dbReference type="NCBIfam" id="NF003917">
    <property type="entry name" value="PRK05443.1-1"/>
    <property type="match status" value="1"/>
</dbReference>
<dbReference type="Pfam" id="PF13090">
    <property type="entry name" value="PP_kinase_C"/>
    <property type="match status" value="1"/>
</dbReference>
<dbReference type="Gene3D" id="3.30.1840.10">
    <property type="entry name" value="Polyphosphate kinase middle domain"/>
    <property type="match status" value="1"/>
</dbReference>
<evidence type="ECO:0000259" key="9">
    <source>
        <dbReference type="Pfam" id="PF13089"/>
    </source>
</evidence>
<dbReference type="Proteomes" id="UP000290244">
    <property type="component" value="Chromosome"/>
</dbReference>
<evidence type="ECO:0000256" key="4">
    <source>
        <dbReference type="ARBA" id="ARBA00022777"/>
    </source>
</evidence>
<dbReference type="OrthoDB" id="9761456at2"/>
<organism evidence="12 13">
    <name type="scientific">Litorilituus sediminis</name>
    <dbReference type="NCBI Taxonomy" id="718192"/>
    <lineage>
        <taxon>Bacteria</taxon>
        <taxon>Pseudomonadati</taxon>
        <taxon>Pseudomonadota</taxon>
        <taxon>Gammaproteobacteria</taxon>
        <taxon>Alteromonadales</taxon>
        <taxon>Colwelliaceae</taxon>
        <taxon>Litorilituus</taxon>
    </lineage>
</organism>
<dbReference type="Pfam" id="PF17941">
    <property type="entry name" value="PP_kinase_C_1"/>
    <property type="match status" value="1"/>
</dbReference>
<feature type="binding site" evidence="6">
    <location>
        <position position="399"/>
    </location>
    <ligand>
        <name>Mg(2+)</name>
        <dbReference type="ChEBI" id="CHEBI:18420"/>
    </ligand>
</feature>
<feature type="domain" description="Polyphosphate kinase C-terminal" evidence="11">
    <location>
        <begin position="326"/>
        <end position="486"/>
    </location>
</feature>
<dbReference type="EC" id="2.7.4.1" evidence="6 7"/>
<comment type="PTM">
    <text evidence="6 7">An intermediate of this reaction is the autophosphorylated ppk in which a phosphate is covalently linked to a histidine residue through a N-P bond.</text>
</comment>
<dbReference type="Gene3D" id="1.20.58.310">
    <property type="entry name" value="Polyphosphate kinase N-terminal domain"/>
    <property type="match status" value="1"/>
</dbReference>
<proteinExistence type="inferred from homology"/>
<dbReference type="InterPro" id="IPR025198">
    <property type="entry name" value="PPK_N_dom"/>
</dbReference>
<dbReference type="GO" id="GO:0006799">
    <property type="term" value="P:polyphosphate biosynthetic process"/>
    <property type="evidence" value="ECO:0007669"/>
    <property type="project" value="UniProtKB-UniRule"/>
</dbReference>
<keyword evidence="6" id="KW-0460">Magnesium</keyword>
<keyword evidence="4 6" id="KW-0418">Kinase</keyword>
<dbReference type="InterPro" id="IPR024953">
    <property type="entry name" value="PP_kinase_middle"/>
</dbReference>
<dbReference type="InterPro" id="IPR036830">
    <property type="entry name" value="PP_kinase_middle_dom_sf"/>
</dbReference>
<dbReference type="PANTHER" id="PTHR30218">
    <property type="entry name" value="POLYPHOSPHATE KINASE"/>
    <property type="match status" value="1"/>
</dbReference>
<feature type="binding site" evidence="6">
    <location>
        <position position="369"/>
    </location>
    <ligand>
        <name>Mg(2+)</name>
        <dbReference type="ChEBI" id="CHEBI:18420"/>
    </ligand>
</feature>
<evidence type="ECO:0000256" key="6">
    <source>
        <dbReference type="HAMAP-Rule" id="MF_00347"/>
    </source>
</evidence>
<evidence type="ECO:0000313" key="12">
    <source>
        <dbReference type="EMBL" id="QBG37148.1"/>
    </source>
</evidence>
<evidence type="ECO:0000259" key="10">
    <source>
        <dbReference type="Pfam" id="PF13090"/>
    </source>
</evidence>
<name>A0A4P6P7U5_9GAMM</name>
<feature type="domain" description="Polyphosphate kinase C-terminal" evidence="10">
    <location>
        <begin position="497"/>
        <end position="661"/>
    </location>
</feature>
<evidence type="ECO:0000256" key="2">
    <source>
        <dbReference type="ARBA" id="ARBA00022679"/>
    </source>
</evidence>
<dbReference type="AlphaFoldDB" id="A0A4P6P7U5"/>
<evidence type="ECO:0000256" key="3">
    <source>
        <dbReference type="ARBA" id="ARBA00022741"/>
    </source>
</evidence>
<feature type="binding site" evidence="6">
    <location>
        <position position="41"/>
    </location>
    <ligand>
        <name>ATP</name>
        <dbReference type="ChEBI" id="CHEBI:30616"/>
    </ligand>
</feature>
<evidence type="ECO:0000256" key="1">
    <source>
        <dbReference type="ARBA" id="ARBA00022553"/>
    </source>
</evidence>
<keyword evidence="13" id="KW-1185">Reference proteome</keyword>
<dbReference type="PIRSF" id="PIRSF015589">
    <property type="entry name" value="PP_kinase"/>
    <property type="match status" value="1"/>
</dbReference>
<dbReference type="PANTHER" id="PTHR30218:SF0">
    <property type="entry name" value="POLYPHOSPHATE KINASE"/>
    <property type="match status" value="1"/>
</dbReference>
<dbReference type="GO" id="GO:0005524">
    <property type="term" value="F:ATP binding"/>
    <property type="evidence" value="ECO:0007669"/>
    <property type="project" value="UniProtKB-KW"/>
</dbReference>
<feature type="domain" description="Polyphosphate kinase middle" evidence="8">
    <location>
        <begin position="115"/>
        <end position="299"/>
    </location>
</feature>
<feature type="binding site" evidence="6">
    <location>
        <position position="462"/>
    </location>
    <ligand>
        <name>ATP</name>
        <dbReference type="ChEBI" id="CHEBI:30616"/>
    </ligand>
</feature>
<keyword evidence="6" id="KW-0479">Metal-binding</keyword>
<gene>
    <name evidence="12" type="primary">ppk1</name>
    <name evidence="6" type="synonym">ppk</name>
    <name evidence="12" type="ORF">EMK97_16135</name>
</gene>
<dbReference type="Pfam" id="PF02503">
    <property type="entry name" value="PP_kinase"/>
    <property type="match status" value="1"/>
</dbReference>
<reference evidence="12 13" key="1">
    <citation type="submission" date="2018-12" db="EMBL/GenBank/DDBJ databases">
        <title>Complete genome of Litorilituus sediminis.</title>
        <authorList>
            <person name="Liu A."/>
            <person name="Rong J."/>
        </authorList>
    </citation>
    <scope>NUCLEOTIDE SEQUENCE [LARGE SCALE GENOMIC DNA]</scope>
    <source>
        <strain evidence="12 13">JCM 17549</strain>
    </source>
</reference>
<comment type="catalytic activity">
    <reaction evidence="6 7">
        <text>[phosphate](n) + ATP = [phosphate](n+1) + ADP</text>
        <dbReference type="Rhea" id="RHEA:19573"/>
        <dbReference type="Rhea" id="RHEA-COMP:9859"/>
        <dbReference type="Rhea" id="RHEA-COMP:14280"/>
        <dbReference type="ChEBI" id="CHEBI:16838"/>
        <dbReference type="ChEBI" id="CHEBI:30616"/>
        <dbReference type="ChEBI" id="CHEBI:456216"/>
        <dbReference type="EC" id="2.7.4.1"/>
    </reaction>
</comment>
<keyword evidence="1 6" id="KW-0597">Phosphoprotein</keyword>
<dbReference type="Pfam" id="PF13089">
    <property type="entry name" value="PP_kinase_N"/>
    <property type="match status" value="1"/>
</dbReference>
<dbReference type="CDD" id="cd09164">
    <property type="entry name" value="PLDc_EcPPK1_C1_like"/>
    <property type="match status" value="1"/>
</dbReference>
<evidence type="ECO:0000313" key="13">
    <source>
        <dbReference type="Proteomes" id="UP000290244"/>
    </source>
</evidence>
<comment type="cofactor">
    <cofactor evidence="6">
        <name>Mg(2+)</name>
        <dbReference type="ChEBI" id="CHEBI:18420"/>
    </cofactor>
</comment>
<dbReference type="EMBL" id="CP034759">
    <property type="protein sequence ID" value="QBG37148.1"/>
    <property type="molecule type" value="Genomic_DNA"/>
</dbReference>
<protein>
    <recommendedName>
        <fullName evidence="6 7">Polyphosphate kinase</fullName>
        <ecNumber evidence="6 7">2.7.4.1</ecNumber>
    </recommendedName>
    <alternativeName>
        <fullName evidence="6">ATP-polyphosphate phosphotransferase</fullName>
    </alternativeName>
    <alternativeName>
        <fullName evidence="6">Polyphosphoric acid kinase</fullName>
    </alternativeName>
</protein>
<keyword evidence="2 6" id="KW-0808">Transferase</keyword>
<keyword evidence="5 6" id="KW-0067">ATP-binding</keyword>
<dbReference type="HAMAP" id="MF_00347">
    <property type="entry name" value="Polyphosphate_kinase"/>
    <property type="match status" value="1"/>
</dbReference>
<dbReference type="NCBIfam" id="TIGR03705">
    <property type="entry name" value="poly_P_kin"/>
    <property type="match status" value="1"/>
</dbReference>
<evidence type="ECO:0000259" key="11">
    <source>
        <dbReference type="Pfam" id="PF17941"/>
    </source>
</evidence>
<dbReference type="InterPro" id="IPR025200">
    <property type="entry name" value="PPK_C_dom2"/>
</dbReference>
<dbReference type="InterPro" id="IPR041108">
    <property type="entry name" value="PP_kinase_C_1"/>
</dbReference>
<feature type="active site" description="Phosphohistidine intermediate" evidence="6">
    <location>
        <position position="429"/>
    </location>
</feature>
<accession>A0A4P6P7U5</accession>
<evidence type="ECO:0000256" key="5">
    <source>
        <dbReference type="ARBA" id="ARBA00022840"/>
    </source>
</evidence>
<sequence>MKFLEKELSWLSFNHRVLQEAQDVSVPLLERIKFLGIYSSNMDEFYRVRVADVRRKVQFANTAKQRQQAVALFDNIQAKVIELQEIFDDTYQALLQELDKHDISLINEMQLSEQHQVWLEQYFKDKLRRHIFPLIINEQVNLKDHINDDSTYLMVSMTKAEQVQYALVEVPSSNVPRFVILPTCQSPANTEIILLDNVIRHCLAQIFQGFFEFEQINAYSMKLTRDAEFDVSNEFSLSLSEQMQSGLKKRISAEPTRLVYDKKMPLSMLAILKQHLGISSNQGLISGGRYHSFKDFIEFPIIGNADLHYDKLPALEQDYFSRYDNAFSAIQARDILLYYPYHKFSYFTEWLRQAAYDPKVEKIEISLYRVAKKSRIIAALIEAVKNGKEVCVNIELRARFDEEANLNWAEVLTSAGANVTFGIPSLKVHAKICLITRNEHNNRVRYAHIGTGNFHEKNAKIYTDFSLFTCQSEITAEVAQVFEFIKFPYLQFNFNHLMVSPINSRDTIESLIDQEIIAAHHNNPCGITLKVNNLVDHGLIKKLYQASSAGVPIKLIVRGICSLVTGVAGQSENITAISLVDRFLEHPRVAIFESAGEQKVFISSADWMTRNIDQRVEVGCPVLCPQVKQTIIDIINIQLMDNTKARVLDTQQSNSYQIANKPATGQVEPIRAQLAIHQYLKQQQKIITHEQDDHKRQLCRDAG</sequence>
<feature type="domain" description="Polyphosphate kinase N-terminal" evidence="9">
    <location>
        <begin position="3"/>
        <end position="105"/>
    </location>
</feature>
<keyword evidence="3 6" id="KW-0547">Nucleotide-binding</keyword>
<feature type="binding site" evidence="6">
    <location>
        <position position="558"/>
    </location>
    <ligand>
        <name>ATP</name>
        <dbReference type="ChEBI" id="CHEBI:30616"/>
    </ligand>
</feature>